<evidence type="ECO:0000313" key="1">
    <source>
        <dbReference type="EMBL" id="SDQ32777.1"/>
    </source>
</evidence>
<dbReference type="SUPFAM" id="SSF53756">
    <property type="entry name" value="UDP-Glycosyltransferase/glycogen phosphorylase"/>
    <property type="match status" value="1"/>
</dbReference>
<sequence length="351" mass="40120">MRKPPRLLVVQRISLSHDRLMSRSIAARFGPLLNYMAHNGMLEWEQIVESDVTVGQLRRFDAVLFNKHTSNRATDVMRMANDLGLRTIYDMDDWIIDLPMYSVTDLNDDLLANITWLIRQASIATVSNQTLQNRLRRLRPSVVVIPNGFDHQSVPSAPEDWREATPPKVLFSNTDGIKLVQFRKEFFKVVVEFLERHQEVVLEFWGDGFPEMTRIPRLVSKGFLENSAYKAAIRDEGYMFSIVPLGGREDPDALFFNSCKSCIKYIDYGSLGIPGIYSQSPVYEEAVTDGKTGLLVNNTTEDWANAMERLYQDAQLRNTLRLEAHADTHRRFGLAEPAQTFLELITGNNES</sequence>
<dbReference type="GO" id="GO:0016740">
    <property type="term" value="F:transferase activity"/>
    <property type="evidence" value="ECO:0007669"/>
    <property type="project" value="UniProtKB-KW"/>
</dbReference>
<dbReference type="RefSeq" id="WP_074763223.1">
    <property type="nucleotide sequence ID" value="NZ_FNKP01000001.1"/>
</dbReference>
<proteinExistence type="predicted"/>
<organism evidence="1 2">
    <name type="scientific">Paraburkholderia fungorum</name>
    <dbReference type="NCBI Taxonomy" id="134537"/>
    <lineage>
        <taxon>Bacteria</taxon>
        <taxon>Pseudomonadati</taxon>
        <taxon>Pseudomonadota</taxon>
        <taxon>Betaproteobacteria</taxon>
        <taxon>Burkholderiales</taxon>
        <taxon>Burkholderiaceae</taxon>
        <taxon>Paraburkholderia</taxon>
    </lineage>
</organism>
<dbReference type="Proteomes" id="UP000183487">
    <property type="component" value="Unassembled WGS sequence"/>
</dbReference>
<dbReference type="AlphaFoldDB" id="A0A1H0ZZB7"/>
<protein>
    <submittedName>
        <fullName evidence="1">Glycosyl transferases group 1</fullName>
    </submittedName>
</protein>
<keyword evidence="1" id="KW-0808">Transferase</keyword>
<gene>
    <name evidence="1" type="ORF">SAMN05443245_0933</name>
</gene>
<dbReference type="OrthoDB" id="7593532at2"/>
<reference evidence="2" key="1">
    <citation type="submission" date="2016-10" db="EMBL/GenBank/DDBJ databases">
        <authorList>
            <person name="Varghese N."/>
        </authorList>
    </citation>
    <scope>NUCLEOTIDE SEQUENCE [LARGE SCALE GENOMIC DNA]</scope>
    <source>
        <strain evidence="2">GAS106B</strain>
    </source>
</reference>
<dbReference type="Gene3D" id="3.40.50.2000">
    <property type="entry name" value="Glycogen Phosphorylase B"/>
    <property type="match status" value="1"/>
</dbReference>
<name>A0A1H0ZZB7_9BURK</name>
<accession>A0A1H0ZZB7</accession>
<keyword evidence="2" id="KW-1185">Reference proteome</keyword>
<evidence type="ECO:0000313" key="2">
    <source>
        <dbReference type="Proteomes" id="UP000183487"/>
    </source>
</evidence>
<dbReference type="EMBL" id="FNKP01000001">
    <property type="protein sequence ID" value="SDQ32777.1"/>
    <property type="molecule type" value="Genomic_DNA"/>
</dbReference>